<dbReference type="Pfam" id="PF00534">
    <property type="entry name" value="Glycos_transf_1"/>
    <property type="match status" value="1"/>
</dbReference>
<evidence type="ECO:0000259" key="2">
    <source>
        <dbReference type="Pfam" id="PF00534"/>
    </source>
</evidence>
<accession>A0A450UIT8</accession>
<dbReference type="AlphaFoldDB" id="A0A450UIT8"/>
<dbReference type="CDD" id="cd03801">
    <property type="entry name" value="GT4_PimA-like"/>
    <property type="match status" value="1"/>
</dbReference>
<proteinExistence type="predicted"/>
<dbReference type="PANTHER" id="PTHR46401">
    <property type="entry name" value="GLYCOSYLTRANSFERASE WBBK-RELATED"/>
    <property type="match status" value="1"/>
</dbReference>
<gene>
    <name evidence="3" type="ORF">BECKLFY1418A_GA0070994_102326</name>
</gene>
<dbReference type="GO" id="GO:0016757">
    <property type="term" value="F:glycosyltransferase activity"/>
    <property type="evidence" value="ECO:0007669"/>
    <property type="project" value="InterPro"/>
</dbReference>
<keyword evidence="1 3" id="KW-0808">Transferase</keyword>
<dbReference type="GO" id="GO:0009103">
    <property type="term" value="P:lipopolysaccharide biosynthetic process"/>
    <property type="evidence" value="ECO:0007669"/>
    <property type="project" value="TreeGrafter"/>
</dbReference>
<name>A0A450UIT8_9GAMM</name>
<dbReference type="PANTHER" id="PTHR46401:SF2">
    <property type="entry name" value="GLYCOSYLTRANSFERASE WBBK-RELATED"/>
    <property type="match status" value="1"/>
</dbReference>
<dbReference type="EMBL" id="CAADFH010000023">
    <property type="protein sequence ID" value="VFJ92466.1"/>
    <property type="molecule type" value="Genomic_DNA"/>
</dbReference>
<dbReference type="Gene3D" id="3.40.50.2000">
    <property type="entry name" value="Glycogen Phosphorylase B"/>
    <property type="match status" value="1"/>
</dbReference>
<dbReference type="SUPFAM" id="SSF53756">
    <property type="entry name" value="UDP-Glycosyltransferase/glycogen phosphorylase"/>
    <property type="match status" value="1"/>
</dbReference>
<evidence type="ECO:0000313" key="3">
    <source>
        <dbReference type="EMBL" id="VFJ92466.1"/>
    </source>
</evidence>
<evidence type="ECO:0000256" key="1">
    <source>
        <dbReference type="ARBA" id="ARBA00022679"/>
    </source>
</evidence>
<dbReference type="InterPro" id="IPR001296">
    <property type="entry name" value="Glyco_trans_1"/>
</dbReference>
<organism evidence="3">
    <name type="scientific">Candidatus Kentrum sp. LFY</name>
    <dbReference type="NCBI Taxonomy" id="2126342"/>
    <lineage>
        <taxon>Bacteria</taxon>
        <taxon>Pseudomonadati</taxon>
        <taxon>Pseudomonadota</taxon>
        <taxon>Gammaproteobacteria</taxon>
        <taxon>Candidatus Kentrum</taxon>
    </lineage>
</organism>
<protein>
    <submittedName>
        <fullName evidence="3">Glycosyl transferases group 1</fullName>
    </submittedName>
</protein>
<sequence length="558" mass="63117">MEESVLSTTVSITEFSPAVLNPPVITFVGRPLDSVKGLPSLLAAISLIDNLPEIPPFQLWIIGGNETDFALIQEAVGYSRSLQKIQKQGRLQCWGKVAYDALPEFYSRSSVLVFPSKFETFGRVAVEAMSCGCPVIAADTTGVKETVLHGLTGLFYDPFDVTALASILADCIIWPRRLDAWAHISYEWTQHAFSLEGEFDAYLKLYQGKNNVSPKNINSYTPLQRYQCAIEETFNDSFSYLINGTVTVSLWWQHPHHLVAEINSGNKQYLAIQYQQLDDAIPAPSPVCEPIKGKRTARQRINKVEQLLPYFPTAELVGVSKQDGCMLFHKSGIEIDGQREKQFFVKASKELIPPKAVEEFNQVLNQLLESPSRKTLDACDWSGCALDAWLENDKNFFRMRHPQVELYRIQCHLEDRKCLLDPGFIKLSQWLLELVSPAPPLVNYPVRLQRYPGCGRHYTGKLPLLMVLDACGFAFGPLDLAFDKVWRLEHGREPDNILSLSSEATLNEEIIGNLWLVVLLIYRGLMDSAEGRMSENLKRNDMLEQFIYLFVTKKLVIC</sequence>
<feature type="domain" description="Glycosyl transferase family 1" evidence="2">
    <location>
        <begin position="19"/>
        <end position="171"/>
    </location>
</feature>
<reference evidence="3" key="1">
    <citation type="submission" date="2019-02" db="EMBL/GenBank/DDBJ databases">
        <authorList>
            <person name="Gruber-Vodicka R. H."/>
            <person name="Seah K. B. B."/>
        </authorList>
    </citation>
    <scope>NUCLEOTIDE SEQUENCE</scope>
    <source>
        <strain evidence="3">BECK_M6</strain>
    </source>
</reference>